<dbReference type="InterPro" id="IPR000312">
    <property type="entry name" value="Glycosyl_Trfase_fam3"/>
</dbReference>
<dbReference type="InterPro" id="IPR017459">
    <property type="entry name" value="Glycosyl_Trfase_fam3_N_dom"/>
</dbReference>
<evidence type="ECO:0000313" key="9">
    <source>
        <dbReference type="Proteomes" id="UP000620133"/>
    </source>
</evidence>
<evidence type="ECO:0000256" key="1">
    <source>
        <dbReference type="ARBA" id="ARBA00006915"/>
    </source>
</evidence>
<evidence type="ECO:0000259" key="7">
    <source>
        <dbReference type="SMART" id="SM00941"/>
    </source>
</evidence>
<dbReference type="KEGG" id="manr:MPAN_008460"/>
<evidence type="ECO:0000256" key="2">
    <source>
        <dbReference type="ARBA" id="ARBA00011738"/>
    </source>
</evidence>
<evidence type="ECO:0000256" key="3">
    <source>
        <dbReference type="ARBA" id="ARBA00022676"/>
    </source>
</evidence>
<dbReference type="FunFam" id="3.40.1030.10:FF:000003">
    <property type="entry name" value="Pyrimidine-nucleoside phosphorylase"/>
    <property type="match status" value="1"/>
</dbReference>
<evidence type="ECO:0000256" key="5">
    <source>
        <dbReference type="ARBA" id="ARBA00048550"/>
    </source>
</evidence>
<accession>A0A7U9TKQ5</accession>
<comment type="similarity">
    <text evidence="1">Belongs to the thymidine/pyrimidine-nucleoside phosphorylase family.</text>
</comment>
<keyword evidence="4" id="KW-0808">Transferase</keyword>
<dbReference type="GO" id="GO:0005829">
    <property type="term" value="C:cytosol"/>
    <property type="evidence" value="ECO:0007669"/>
    <property type="project" value="TreeGrafter"/>
</dbReference>
<dbReference type="InterPro" id="IPR013102">
    <property type="entry name" value="PYNP_C"/>
</dbReference>
<evidence type="ECO:0000256" key="4">
    <source>
        <dbReference type="ARBA" id="ARBA00022679"/>
    </source>
</evidence>
<dbReference type="InterPro" id="IPR000053">
    <property type="entry name" value="Thymidine/pyrmidine_PPase"/>
</dbReference>
<protein>
    <submittedName>
        <fullName evidence="8">Pyrimidine-nucleoside phosphorylase</fullName>
    </submittedName>
</protein>
<keyword evidence="3" id="KW-0328">Glycosyltransferase</keyword>
<dbReference type="PROSITE" id="PS00647">
    <property type="entry name" value="THYMID_PHOSPHORYLASE"/>
    <property type="match status" value="1"/>
</dbReference>
<comment type="catalytic activity">
    <reaction evidence="5">
        <text>thymidine + phosphate = 2-deoxy-alpha-D-ribose 1-phosphate + thymine</text>
        <dbReference type="Rhea" id="RHEA:16037"/>
        <dbReference type="ChEBI" id="CHEBI:17748"/>
        <dbReference type="ChEBI" id="CHEBI:17821"/>
        <dbReference type="ChEBI" id="CHEBI:43474"/>
        <dbReference type="ChEBI" id="CHEBI:57259"/>
        <dbReference type="EC" id="2.4.2.4"/>
    </reaction>
</comment>
<dbReference type="SUPFAM" id="SSF52418">
    <property type="entry name" value="Nucleoside phosphorylase/phosphoribosyltransferase catalytic domain"/>
    <property type="match status" value="1"/>
</dbReference>
<evidence type="ECO:0000256" key="6">
    <source>
        <dbReference type="ARBA" id="ARBA00056338"/>
    </source>
</evidence>
<organism evidence="8 9">
    <name type="scientific">Mariniplasma anaerobium</name>
    <dbReference type="NCBI Taxonomy" id="2735436"/>
    <lineage>
        <taxon>Bacteria</taxon>
        <taxon>Bacillati</taxon>
        <taxon>Mycoplasmatota</taxon>
        <taxon>Mollicutes</taxon>
        <taxon>Acholeplasmatales</taxon>
        <taxon>Acholeplasmataceae</taxon>
        <taxon>Mariniplasma</taxon>
    </lineage>
</organism>
<dbReference type="SMART" id="SM00941">
    <property type="entry name" value="PYNP_C"/>
    <property type="match status" value="1"/>
</dbReference>
<dbReference type="InterPro" id="IPR036566">
    <property type="entry name" value="PYNP-like_C_sf"/>
</dbReference>
<dbReference type="EMBL" id="AP024412">
    <property type="protein sequence ID" value="BCR35953.1"/>
    <property type="molecule type" value="Genomic_DNA"/>
</dbReference>
<dbReference type="SUPFAM" id="SSF47648">
    <property type="entry name" value="Nucleoside phosphorylase/phosphoribosyltransferase N-terminal domain"/>
    <property type="match status" value="1"/>
</dbReference>
<sequence>MHMIDIITKKRDGFELTKEEIDYLIKSYTKGDIPDYQISAFLMATYFNQMTEQEATHLALAMRDSGDSIDLSEIKGIKVDKHSTGGVGDKVTLVLGPLLAALGAKVAKMSGRGLGHTGGTIDKLESIPGYKVELSVKDFIKQVQDIGIAVVGQSGDVAPADKKFYALRDVTATVDCIPLIASSIMSKKLASGADAICLDVKVGHGAFMKTEEEAVKLAKLMVSIGKLAGKKVTAILTGMDEPLGHKIGNALEVYEAIETLQGNGPDDLVEVTLAIGSQLLMDANIASSNQEAVDMMNKALHDMSAYNKFLELVKAQGGDVNVLKHPELLLSDKKVEILSLKDGYITEMNALDIGKAAMRLGAGRETKEDEIFLDVGIDLHKKIGDQVKKGEVLATFYVRDKGVEEAKNLLLEAITIGEHQKSIKLIKRKIS</sequence>
<dbReference type="PANTHER" id="PTHR10515:SF0">
    <property type="entry name" value="THYMIDINE PHOSPHORYLASE"/>
    <property type="match status" value="1"/>
</dbReference>
<reference evidence="8" key="1">
    <citation type="submission" date="2021-01" db="EMBL/GenBank/DDBJ databases">
        <title>Draft genome sequence of Acholeplasmataceae bacterium strain Mahy22.</title>
        <authorList>
            <person name="Watanabe M."/>
            <person name="Kojima H."/>
            <person name="Fukui M."/>
        </authorList>
    </citation>
    <scope>NUCLEOTIDE SEQUENCE</scope>
    <source>
        <strain evidence="8">Mahy22</strain>
    </source>
</reference>
<gene>
    <name evidence="8" type="primary">pdp</name>
    <name evidence="8" type="ORF">MPAN_008460</name>
</gene>
<dbReference type="InterPro" id="IPR035902">
    <property type="entry name" value="Nuc_phospho_transferase"/>
</dbReference>
<dbReference type="GO" id="GO:0006206">
    <property type="term" value="P:pyrimidine nucleobase metabolic process"/>
    <property type="evidence" value="ECO:0007669"/>
    <property type="project" value="InterPro"/>
</dbReference>
<feature type="domain" description="Pyrimidine nucleoside phosphorylase C-terminal" evidence="7">
    <location>
        <begin position="344"/>
        <end position="417"/>
    </location>
</feature>
<comment type="subunit">
    <text evidence="2">Homodimer.</text>
</comment>
<dbReference type="RefSeq" id="WP_176239797.1">
    <property type="nucleotide sequence ID" value="NZ_AP024412.1"/>
</dbReference>
<dbReference type="GO" id="GO:0009032">
    <property type="term" value="F:thymidine phosphorylase activity"/>
    <property type="evidence" value="ECO:0007669"/>
    <property type="project" value="UniProtKB-EC"/>
</dbReference>
<dbReference type="Gene3D" id="1.20.970.10">
    <property type="entry name" value="Transferase, Pyrimidine Nucleoside Phosphorylase, Chain C"/>
    <property type="match status" value="1"/>
</dbReference>
<dbReference type="NCBIfam" id="TIGR02644">
    <property type="entry name" value="Y_phosphoryl"/>
    <property type="match status" value="1"/>
</dbReference>
<dbReference type="Gene3D" id="3.90.1170.30">
    <property type="entry name" value="Pyrimidine nucleoside phosphorylase-like, C-terminal domain"/>
    <property type="match status" value="1"/>
</dbReference>
<dbReference type="NCBIfam" id="NF004490">
    <property type="entry name" value="PRK05820.1"/>
    <property type="match status" value="1"/>
</dbReference>
<proteinExistence type="inferred from homology"/>
<evidence type="ECO:0000313" key="8">
    <source>
        <dbReference type="EMBL" id="BCR35953.1"/>
    </source>
</evidence>
<dbReference type="InterPro" id="IPR017872">
    <property type="entry name" value="Pyrmidine_PPase_CS"/>
</dbReference>
<dbReference type="Pfam" id="PF00591">
    <property type="entry name" value="Glycos_transf_3"/>
    <property type="match status" value="1"/>
</dbReference>
<dbReference type="Proteomes" id="UP000620133">
    <property type="component" value="Chromosome"/>
</dbReference>
<dbReference type="NCBIfam" id="NF004747">
    <property type="entry name" value="PRK06078.1"/>
    <property type="match status" value="1"/>
</dbReference>
<dbReference type="PANTHER" id="PTHR10515">
    <property type="entry name" value="THYMIDINE PHOSPHORYLASE"/>
    <property type="match status" value="1"/>
</dbReference>
<dbReference type="GO" id="GO:0006213">
    <property type="term" value="P:pyrimidine nucleoside metabolic process"/>
    <property type="evidence" value="ECO:0007669"/>
    <property type="project" value="InterPro"/>
</dbReference>
<name>A0A7U9TKQ5_9MOLU</name>
<keyword evidence="9" id="KW-1185">Reference proteome</keyword>
<dbReference type="InterPro" id="IPR036320">
    <property type="entry name" value="Glycosyl_Trfase_fam3_N_dom_sf"/>
</dbReference>
<dbReference type="InterPro" id="IPR018090">
    <property type="entry name" value="Pyrmidine_PPas_bac/euk"/>
</dbReference>
<dbReference type="Pfam" id="PF07831">
    <property type="entry name" value="PYNP_C"/>
    <property type="match status" value="1"/>
</dbReference>
<dbReference type="PIRSF" id="PIRSF000478">
    <property type="entry name" value="TP_PyNP"/>
    <property type="match status" value="1"/>
</dbReference>
<comment type="function">
    <text evidence="6">The enzymes which catalyze the reversible phosphorolysis of pyrimidine nucleosides are involved in the degradation of these compounds and in their utilization as carbon and energy sources, or in the rescue of pyrimidine bases for nucleotide synthesis.</text>
</comment>
<dbReference type="Pfam" id="PF02885">
    <property type="entry name" value="Glycos_trans_3N"/>
    <property type="match status" value="1"/>
</dbReference>
<dbReference type="Gene3D" id="3.40.1030.10">
    <property type="entry name" value="Nucleoside phosphorylase/phosphoribosyltransferase catalytic domain"/>
    <property type="match status" value="1"/>
</dbReference>
<dbReference type="SUPFAM" id="SSF54680">
    <property type="entry name" value="Pyrimidine nucleoside phosphorylase C-terminal domain"/>
    <property type="match status" value="1"/>
</dbReference>
<dbReference type="AlphaFoldDB" id="A0A7U9TKQ5"/>
<dbReference type="GO" id="GO:0004645">
    <property type="term" value="F:1,4-alpha-oligoglucan phosphorylase activity"/>
    <property type="evidence" value="ECO:0007669"/>
    <property type="project" value="InterPro"/>
</dbReference>